<keyword evidence="6" id="KW-1185">Reference proteome</keyword>
<proteinExistence type="inferred from homology"/>
<dbReference type="InterPro" id="IPR041522">
    <property type="entry name" value="CdaR_GGDEF"/>
</dbReference>
<dbReference type="OrthoDB" id="3196285at2"/>
<evidence type="ECO:0000259" key="4">
    <source>
        <dbReference type="Pfam" id="PF17853"/>
    </source>
</evidence>
<dbReference type="InterPro" id="IPR042070">
    <property type="entry name" value="PucR_C-HTH_sf"/>
</dbReference>
<comment type="caution">
    <text evidence="5">The sequence shown here is derived from an EMBL/GenBank/DDBJ whole genome shotgun (WGS) entry which is preliminary data.</text>
</comment>
<dbReference type="PANTHER" id="PTHR33744:SF1">
    <property type="entry name" value="DNA-BINDING TRANSCRIPTIONAL ACTIVATOR ADER"/>
    <property type="match status" value="1"/>
</dbReference>
<protein>
    <submittedName>
        <fullName evidence="5">PucR-like helix-turn-helix protein</fullName>
    </submittedName>
</protein>
<dbReference type="Pfam" id="PF13556">
    <property type="entry name" value="HTH_30"/>
    <property type="match status" value="1"/>
</dbReference>
<dbReference type="PANTHER" id="PTHR33744">
    <property type="entry name" value="CARBOHYDRATE DIACID REGULATOR"/>
    <property type="match status" value="1"/>
</dbReference>
<gene>
    <name evidence="5" type="ORF">C8D89_12421</name>
</gene>
<dbReference type="Pfam" id="PF17853">
    <property type="entry name" value="GGDEF_2"/>
    <property type="match status" value="1"/>
</dbReference>
<evidence type="ECO:0000259" key="2">
    <source>
        <dbReference type="Pfam" id="PF13556"/>
    </source>
</evidence>
<dbReference type="EMBL" id="QEKW01000024">
    <property type="protein sequence ID" value="PVY97484.1"/>
    <property type="molecule type" value="Genomic_DNA"/>
</dbReference>
<evidence type="ECO:0000256" key="1">
    <source>
        <dbReference type="ARBA" id="ARBA00006754"/>
    </source>
</evidence>
<sequence>MWERWVHPAAVAQVTGSSEASADALGVLCRALRDDVDGLADQLTLMILDREDIYRELGIPIREDVRETCRANLERALLVLSGDVPPDTDPASLTVATAHRRARQGVPLEVVLRAYRLCGRLLWDRMRAASRDRYGGAYDRALLDVADQVWRMIDGSSARFVDAYRDEEARQHSRDLGRRYSVVEGLLDGRGSDPAYAREAALTLGLPEHGDLACVVAPVGDISDDPLRAPRETLLTAGYASLWHPRRAEVVGLVALGGSGREATAAAREVAELLEPCASGPVGVSPPVAGLAGVDAGRRLARLAARTLDARAPDAEHPAVAVLDDRLPEALLADSPEVAERLRRVVLGGLLDLPQADRRTLLRTLEVVLAQGGSPTHAAASLYCHRNTVMYRLSRIEALTARRLAEPRDRLLLSLAVLAGR</sequence>
<feature type="domain" description="PucR C-terminal helix-turn-helix" evidence="2">
    <location>
        <begin position="361"/>
        <end position="419"/>
    </location>
</feature>
<dbReference type="InterPro" id="IPR051448">
    <property type="entry name" value="CdaR-like_regulators"/>
</dbReference>
<organism evidence="5 6">
    <name type="scientific">Actinomycetospora cinnamomea</name>
    <dbReference type="NCBI Taxonomy" id="663609"/>
    <lineage>
        <taxon>Bacteria</taxon>
        <taxon>Bacillati</taxon>
        <taxon>Actinomycetota</taxon>
        <taxon>Actinomycetes</taxon>
        <taxon>Pseudonocardiales</taxon>
        <taxon>Pseudonocardiaceae</taxon>
        <taxon>Actinomycetospora</taxon>
    </lineage>
</organism>
<accession>A0A2U1EC10</accession>
<name>A0A2U1EC10_9PSEU</name>
<feature type="domain" description="CdaR GGDEF-like" evidence="4">
    <location>
        <begin position="189"/>
        <end position="306"/>
    </location>
</feature>
<dbReference type="Gene3D" id="1.10.10.2840">
    <property type="entry name" value="PucR C-terminal helix-turn-helix domain"/>
    <property type="match status" value="1"/>
</dbReference>
<evidence type="ECO:0000259" key="3">
    <source>
        <dbReference type="Pfam" id="PF14361"/>
    </source>
</evidence>
<reference evidence="5 6" key="1">
    <citation type="submission" date="2018-04" db="EMBL/GenBank/DDBJ databases">
        <title>Genomic Encyclopedia of Type Strains, Phase IV (KMG-IV): sequencing the most valuable type-strain genomes for metagenomic binning, comparative biology and taxonomic classification.</title>
        <authorList>
            <person name="Goeker M."/>
        </authorList>
    </citation>
    <scope>NUCLEOTIDE SEQUENCE [LARGE SCALE GENOMIC DNA]</scope>
    <source>
        <strain evidence="5 6">DSM 45771</strain>
    </source>
</reference>
<dbReference type="Pfam" id="PF14361">
    <property type="entry name" value="RsbRD_N"/>
    <property type="match status" value="1"/>
</dbReference>
<dbReference type="AlphaFoldDB" id="A0A2U1EC10"/>
<feature type="domain" description="RsbT co-antagonist protein RsbRD N-terminal" evidence="3">
    <location>
        <begin position="37"/>
        <end position="179"/>
    </location>
</feature>
<dbReference type="Proteomes" id="UP000245639">
    <property type="component" value="Unassembled WGS sequence"/>
</dbReference>
<dbReference type="InterPro" id="IPR025736">
    <property type="entry name" value="PucR_C-HTH_dom"/>
</dbReference>
<evidence type="ECO:0000313" key="6">
    <source>
        <dbReference type="Proteomes" id="UP000245639"/>
    </source>
</evidence>
<comment type="similarity">
    <text evidence="1">Belongs to the CdaR family.</text>
</comment>
<dbReference type="InterPro" id="IPR025751">
    <property type="entry name" value="RsbRD_N_dom"/>
</dbReference>
<evidence type="ECO:0000313" key="5">
    <source>
        <dbReference type="EMBL" id="PVY97484.1"/>
    </source>
</evidence>